<keyword evidence="10" id="KW-0464">Manganese</keyword>
<dbReference type="CDD" id="cd03672">
    <property type="entry name" value="NUDIX_Dcp2p_Nudt20"/>
    <property type="match status" value="1"/>
</dbReference>
<feature type="region of interest" description="Disordered" evidence="11">
    <location>
        <begin position="778"/>
        <end position="833"/>
    </location>
</feature>
<keyword evidence="4" id="KW-0963">Cytoplasm</keyword>
<keyword evidence="8" id="KW-0694">RNA-binding</keyword>
<feature type="region of interest" description="Disordered" evidence="11">
    <location>
        <begin position="929"/>
        <end position="1008"/>
    </location>
</feature>
<keyword evidence="7" id="KW-0378">Hydrolase</keyword>
<dbReference type="AlphaFoldDB" id="A0A1E4T7F1"/>
<evidence type="ECO:0000256" key="7">
    <source>
        <dbReference type="ARBA" id="ARBA00022801"/>
    </source>
</evidence>
<comment type="subcellular location">
    <subcellularLocation>
        <location evidence="2">Cytoplasm</location>
        <location evidence="2">P-body</location>
    </subcellularLocation>
</comment>
<dbReference type="PROSITE" id="PS00893">
    <property type="entry name" value="NUDIX_BOX"/>
    <property type="match status" value="1"/>
</dbReference>
<evidence type="ECO:0000313" key="13">
    <source>
        <dbReference type="EMBL" id="ODV87684.1"/>
    </source>
</evidence>
<dbReference type="InterPro" id="IPR007722">
    <property type="entry name" value="DCP2_BoxA"/>
</dbReference>
<evidence type="ECO:0000256" key="10">
    <source>
        <dbReference type="ARBA" id="ARBA00023211"/>
    </source>
</evidence>
<comment type="similarity">
    <text evidence="3">Belongs to the Nudix hydrolase family. DCP2 subfamily.</text>
</comment>
<dbReference type="InterPro" id="IPR000086">
    <property type="entry name" value="NUDIX_hydrolase_dom"/>
</dbReference>
<keyword evidence="14" id="KW-1185">Reference proteome</keyword>
<evidence type="ECO:0000256" key="9">
    <source>
        <dbReference type="ARBA" id="ARBA00023161"/>
    </source>
</evidence>
<reference evidence="14" key="1">
    <citation type="submission" date="2016-04" db="EMBL/GenBank/DDBJ databases">
        <title>Comparative genomics of biotechnologically important yeasts.</title>
        <authorList>
            <consortium name="DOE Joint Genome Institute"/>
            <person name="Riley R."/>
            <person name="Haridas S."/>
            <person name="Wolfe K.H."/>
            <person name="Lopes M.R."/>
            <person name="Hittinger C.T."/>
            <person name="Goker M."/>
            <person name="Salamov A."/>
            <person name="Wisecaver J."/>
            <person name="Long T.M."/>
            <person name="Aerts A.L."/>
            <person name="Barry K."/>
            <person name="Choi C."/>
            <person name="Clum A."/>
            <person name="Coughlan A.Y."/>
            <person name="Deshpande S."/>
            <person name="Douglass A.P."/>
            <person name="Hanson S.J."/>
            <person name="Klenk H.-P."/>
            <person name="Labutti K."/>
            <person name="Lapidus A."/>
            <person name="Lindquist E."/>
            <person name="Lipzen A."/>
            <person name="Meier-Kolthoff J.P."/>
            <person name="Ohm R.A."/>
            <person name="Otillar R.P."/>
            <person name="Pangilinan J."/>
            <person name="Peng Y."/>
            <person name="Rokas A."/>
            <person name="Rosa C.A."/>
            <person name="Scheuner C."/>
            <person name="Sibirny A.A."/>
            <person name="Slot J.C."/>
            <person name="Stielow J.B."/>
            <person name="Sun H."/>
            <person name="Kurtzman C.P."/>
            <person name="Blackwell M."/>
            <person name="Grigoriev I.V."/>
            <person name="Jeffries T.W."/>
        </authorList>
    </citation>
    <scope>NUCLEOTIDE SEQUENCE [LARGE SCALE GENOMIC DNA]</scope>
    <source>
        <strain evidence="14">NRRL YB-2248</strain>
    </source>
</reference>
<dbReference type="GO" id="GO:0000290">
    <property type="term" value="P:deadenylation-dependent decapping of nuclear-transcribed mRNA"/>
    <property type="evidence" value="ECO:0007669"/>
    <property type="project" value="InterPro"/>
</dbReference>
<dbReference type="OrthoDB" id="18996at2759"/>
<feature type="compositionally biased region" description="Acidic residues" evidence="11">
    <location>
        <begin position="1111"/>
        <end position="1134"/>
    </location>
</feature>
<feature type="domain" description="Nudix hydrolase" evidence="12">
    <location>
        <begin position="99"/>
        <end position="225"/>
    </location>
</feature>
<comment type="cofactor">
    <cofactor evidence="1">
        <name>Mn(2+)</name>
        <dbReference type="ChEBI" id="CHEBI:29035"/>
    </cofactor>
</comment>
<keyword evidence="9" id="KW-0866">Nonsense-mediated mRNA decay</keyword>
<evidence type="ECO:0000256" key="8">
    <source>
        <dbReference type="ARBA" id="ARBA00022884"/>
    </source>
</evidence>
<feature type="compositionally biased region" description="Basic and acidic residues" evidence="11">
    <location>
        <begin position="443"/>
        <end position="454"/>
    </location>
</feature>
<dbReference type="EMBL" id="KV453847">
    <property type="protein sequence ID" value="ODV87684.1"/>
    <property type="molecule type" value="Genomic_DNA"/>
</dbReference>
<evidence type="ECO:0000256" key="2">
    <source>
        <dbReference type="ARBA" id="ARBA00004201"/>
    </source>
</evidence>
<dbReference type="GO" id="GO:0030145">
    <property type="term" value="F:manganese ion binding"/>
    <property type="evidence" value="ECO:0007669"/>
    <property type="project" value="InterPro"/>
</dbReference>
<evidence type="ECO:0000256" key="4">
    <source>
        <dbReference type="ARBA" id="ARBA00022490"/>
    </source>
</evidence>
<feature type="compositionally biased region" description="Low complexity" evidence="11">
    <location>
        <begin position="646"/>
        <end position="662"/>
    </location>
</feature>
<feature type="region of interest" description="Disordered" evidence="11">
    <location>
        <begin position="691"/>
        <end position="721"/>
    </location>
</feature>
<evidence type="ECO:0000256" key="6">
    <source>
        <dbReference type="ARBA" id="ARBA00022723"/>
    </source>
</evidence>
<dbReference type="Gene3D" id="3.90.79.10">
    <property type="entry name" value="Nucleoside Triphosphate Pyrophosphohydrolase"/>
    <property type="match status" value="1"/>
</dbReference>
<dbReference type="GO" id="GO:0140933">
    <property type="term" value="F:5'-(N(7)-methylguanosine 5'-triphospho)-[mRNA] hydrolase activity"/>
    <property type="evidence" value="ECO:0007669"/>
    <property type="project" value="InterPro"/>
</dbReference>
<dbReference type="InterPro" id="IPR020084">
    <property type="entry name" value="NUDIX_hydrolase_CS"/>
</dbReference>
<name>A0A1E4T7F1_9ASCO</name>
<feature type="compositionally biased region" description="Low complexity" evidence="11">
    <location>
        <begin position="429"/>
        <end position="440"/>
    </location>
</feature>
<dbReference type="Pfam" id="PF00293">
    <property type="entry name" value="NUDIX"/>
    <property type="match status" value="1"/>
</dbReference>
<feature type="compositionally biased region" description="Polar residues" evidence="11">
    <location>
        <begin position="934"/>
        <end position="971"/>
    </location>
</feature>
<dbReference type="PANTHER" id="PTHR23114:SF17">
    <property type="entry name" value="M7GPPPN-MRNA HYDROLASE"/>
    <property type="match status" value="1"/>
</dbReference>
<dbReference type="STRING" id="983967.A0A1E4T7F1"/>
<feature type="compositionally biased region" description="Acidic residues" evidence="11">
    <location>
        <begin position="795"/>
        <end position="814"/>
    </location>
</feature>
<dbReference type="InterPro" id="IPR015797">
    <property type="entry name" value="NUDIX_hydrolase-like_dom_sf"/>
</dbReference>
<feature type="compositionally biased region" description="Polar residues" evidence="11">
    <location>
        <begin position="979"/>
        <end position="1008"/>
    </location>
</feature>
<dbReference type="Proteomes" id="UP000094801">
    <property type="component" value="Unassembled WGS sequence"/>
</dbReference>
<feature type="compositionally biased region" description="Polar residues" evidence="11">
    <location>
        <begin position="816"/>
        <end position="833"/>
    </location>
</feature>
<feature type="region of interest" description="Disordered" evidence="11">
    <location>
        <begin position="289"/>
        <end position="341"/>
    </location>
</feature>
<feature type="compositionally biased region" description="Polar residues" evidence="11">
    <location>
        <begin position="416"/>
        <end position="425"/>
    </location>
</feature>
<evidence type="ECO:0000256" key="11">
    <source>
        <dbReference type="SAM" id="MobiDB-lite"/>
    </source>
</evidence>
<feature type="compositionally biased region" description="Low complexity" evidence="11">
    <location>
        <begin position="297"/>
        <end position="341"/>
    </location>
</feature>
<proteinExistence type="inferred from homology"/>
<sequence>MSISLRDGFVDESLERVLEDLLVRFVINCPPEDLSSIERVFFQIEEAHWFYQDFIRSLNSLLPGMKMKQFTSKLLTQCPMVWQWGDPQDALARFGKYKSSIPVRGCALLNEKMDKLLLVQGTESNSWGFPRGKISKDEADVECAIRELEEETGFDCTNYINEDEYIERTIKGKNYKIYIIRGVSENTVFEPKVRNEIAAIEWKSIKYVSKACKNSNQFYLVSAMIKPLQSAIARYAGMKSEEDLKRQATIQLKKILGIGMDKQKKETQQQLDPGRELLNMLQQVAKGRHPSTLEDVSSVSTSQPQSQPQSQEILQSSSEQAQQLSQPLQQQLQPQQHQQQQLFSQYHQFPQFPQLPFPLPMPPQGMVIPGQQQPFPWHLLNPFMHPQGLGMPPHQFPLPYLPNQQKLDHQHALSHPMQTSGTPQPTFVAPAPSSFSKPSFDITNRRSKESDSKELLSILKARPTPRPEPLDQTEPERRSKAEVSNSGFLLGLLNQYKDGGVPGSKQPSKKPITILKKDKHSERERESQRSSTPRSENGPRFPTPPLDVTQPANADNAPEMNGQNSRLIGKKITLLKRPQPNDPSVSSGASELLGLLKKEEPSVKNGESSGASLLNILKNPPKQADSPDESLKPSKPTIETPVESQSVTSNSTEPKSSSSNELLNLLKNPVEKPKENTPVSDSTQLLSILKNPSTTPKETHNVEPVEAVPSVLKNPAEVEDRDPSANLLSLLKNTEVSQQPAEPASSTAGSAQLLSILQNKKAASYDPSKDLMSLLNSQPDAEASTESFETASEFESADGEDGEDGSEQDNEDEYSNNKNLSDGTLSTEAPIPTSVNVGNQLMSLLNSSFSSATQPTLANTTAEPQSSSSNGLLDILMKKGTSAQPSNVTSSDSSHLLNILNGKASPQASTQPVAAPQSQLNHQNPANDLLSILKNPSSQNTSGNHNTNGPMNSFFNSPVTSPPQTNQQNPASDLLSILKNPSTQPPQTNLENHNTNGPLTAFFNPSSTSNNLNPASDILSILKNPSVSSSASPTSYQSPANDLLATLGKPPQTTQPHELSNNEVMSNGVHSKTDTTNNVPSSNPLMDILRGGMAYATPQQSAAAPQQVPAVEDDDEELEFEDYDELNEEYDYDDLQNGHKPLGRFIDDDDDEYYD</sequence>
<evidence type="ECO:0000313" key="14">
    <source>
        <dbReference type="Proteomes" id="UP000094801"/>
    </source>
</evidence>
<dbReference type="PANTHER" id="PTHR23114">
    <property type="entry name" value="M7GPPPN-MRNA HYDROLASE"/>
    <property type="match status" value="1"/>
</dbReference>
<evidence type="ECO:0000256" key="3">
    <source>
        <dbReference type="ARBA" id="ARBA00005279"/>
    </source>
</evidence>
<feature type="region of interest" description="Disordered" evidence="11">
    <location>
        <begin position="1097"/>
        <end position="1155"/>
    </location>
</feature>
<dbReference type="InterPro" id="IPR044099">
    <property type="entry name" value="Dcp2_NUDIX"/>
</dbReference>
<dbReference type="GO" id="GO:0000932">
    <property type="term" value="C:P-body"/>
    <property type="evidence" value="ECO:0007669"/>
    <property type="project" value="UniProtKB-SubCell"/>
</dbReference>
<evidence type="ECO:0000256" key="5">
    <source>
        <dbReference type="ARBA" id="ARBA00022664"/>
    </source>
</evidence>
<evidence type="ECO:0000256" key="1">
    <source>
        <dbReference type="ARBA" id="ARBA00001936"/>
    </source>
</evidence>
<gene>
    <name evidence="13" type="ORF">CANARDRAFT_5003</name>
</gene>
<dbReference type="SMART" id="SM01125">
    <property type="entry name" value="DCP2"/>
    <property type="match status" value="1"/>
</dbReference>
<dbReference type="GO" id="GO:0006397">
    <property type="term" value="P:mRNA processing"/>
    <property type="evidence" value="ECO:0007669"/>
    <property type="project" value="UniProtKB-KW"/>
</dbReference>
<feature type="compositionally biased region" description="Low complexity" evidence="11">
    <location>
        <begin position="781"/>
        <end position="794"/>
    </location>
</feature>
<accession>A0A1E4T7F1</accession>
<dbReference type="PROSITE" id="PS51462">
    <property type="entry name" value="NUDIX"/>
    <property type="match status" value="1"/>
</dbReference>
<feature type="compositionally biased region" description="Low complexity" evidence="11">
    <location>
        <begin position="1097"/>
        <end position="1110"/>
    </location>
</feature>
<keyword evidence="5" id="KW-0507">mRNA processing</keyword>
<dbReference type="InterPro" id="IPR036189">
    <property type="entry name" value="DCP2_BoxA_sf"/>
</dbReference>
<dbReference type="FunFam" id="3.90.79.10:FF:000045">
    <property type="entry name" value="mRNA-decapping enzyme 2"/>
    <property type="match status" value="1"/>
</dbReference>
<keyword evidence="6" id="KW-0479">Metal-binding</keyword>
<dbReference type="Pfam" id="PF05026">
    <property type="entry name" value="DCP2"/>
    <property type="match status" value="1"/>
</dbReference>
<organism evidence="13 14">
    <name type="scientific">[Candida] arabinofermentans NRRL YB-2248</name>
    <dbReference type="NCBI Taxonomy" id="983967"/>
    <lineage>
        <taxon>Eukaryota</taxon>
        <taxon>Fungi</taxon>
        <taxon>Dikarya</taxon>
        <taxon>Ascomycota</taxon>
        <taxon>Saccharomycotina</taxon>
        <taxon>Pichiomycetes</taxon>
        <taxon>Pichiales</taxon>
        <taxon>Pichiaceae</taxon>
        <taxon>Ogataea</taxon>
        <taxon>Ogataea/Candida clade</taxon>
    </lineage>
</organism>
<evidence type="ECO:0000259" key="12">
    <source>
        <dbReference type="PROSITE" id="PS51462"/>
    </source>
</evidence>
<dbReference type="Gene3D" id="1.10.10.1050">
    <property type="entry name" value="Dcp2, box A domain"/>
    <property type="match status" value="1"/>
</dbReference>
<feature type="region of interest" description="Disordered" evidence="11">
    <location>
        <begin position="409"/>
        <end position="662"/>
    </location>
</feature>
<dbReference type="GO" id="GO:0000184">
    <property type="term" value="P:nuclear-transcribed mRNA catabolic process, nonsense-mediated decay"/>
    <property type="evidence" value="ECO:0007669"/>
    <property type="project" value="UniProtKB-KW"/>
</dbReference>
<dbReference type="SUPFAM" id="SSF55811">
    <property type="entry name" value="Nudix"/>
    <property type="match status" value="1"/>
</dbReference>
<dbReference type="GO" id="GO:0003723">
    <property type="term" value="F:RNA binding"/>
    <property type="evidence" value="ECO:0007669"/>
    <property type="project" value="UniProtKB-KW"/>
</dbReference>
<feature type="compositionally biased region" description="Basic and acidic residues" evidence="11">
    <location>
        <begin position="515"/>
        <end position="528"/>
    </location>
</feature>
<protein>
    <recommendedName>
        <fullName evidence="12">Nudix hydrolase domain-containing protein</fullName>
    </recommendedName>
</protein>
<dbReference type="SUPFAM" id="SSF140586">
    <property type="entry name" value="Dcp2 domain-like"/>
    <property type="match status" value="1"/>
</dbReference>